<dbReference type="GO" id="GO:0072583">
    <property type="term" value="P:clathrin-dependent endocytosis"/>
    <property type="evidence" value="ECO:0007669"/>
    <property type="project" value="InterPro"/>
</dbReference>
<dbReference type="GO" id="GO:0005546">
    <property type="term" value="F:phosphatidylinositol-4,5-bisphosphate binding"/>
    <property type="evidence" value="ECO:0007669"/>
    <property type="project" value="TreeGrafter"/>
</dbReference>
<dbReference type="Gene3D" id="1.20.58.150">
    <property type="entry name" value="ANTH domain"/>
    <property type="match status" value="1"/>
</dbReference>
<dbReference type="GO" id="GO:0005794">
    <property type="term" value="C:Golgi apparatus"/>
    <property type="evidence" value="ECO:0007669"/>
    <property type="project" value="UniProtKB-SubCell"/>
</dbReference>
<feature type="compositionally biased region" description="Acidic residues" evidence="9">
    <location>
        <begin position="375"/>
        <end position="384"/>
    </location>
</feature>
<evidence type="ECO:0000313" key="12">
    <source>
        <dbReference type="Proteomes" id="UP001346149"/>
    </source>
</evidence>
<evidence type="ECO:0000313" key="11">
    <source>
        <dbReference type="EMBL" id="KAK4801861.1"/>
    </source>
</evidence>
<evidence type="ECO:0000256" key="6">
    <source>
        <dbReference type="ARBA" id="ARBA00023136"/>
    </source>
</evidence>
<proteinExistence type="predicted"/>
<dbReference type="GO" id="GO:0032050">
    <property type="term" value="F:clathrin heavy chain binding"/>
    <property type="evidence" value="ECO:0007669"/>
    <property type="project" value="TreeGrafter"/>
</dbReference>
<dbReference type="CDD" id="cd16987">
    <property type="entry name" value="ANTH_N_AP180_plant"/>
    <property type="match status" value="1"/>
</dbReference>
<feature type="domain" description="ENTH" evidence="10">
    <location>
        <begin position="25"/>
        <end position="162"/>
    </location>
</feature>
<organism evidence="11 12">
    <name type="scientific">Trapa natans</name>
    <name type="common">Water chestnut</name>
    <dbReference type="NCBI Taxonomy" id="22666"/>
    <lineage>
        <taxon>Eukaryota</taxon>
        <taxon>Viridiplantae</taxon>
        <taxon>Streptophyta</taxon>
        <taxon>Embryophyta</taxon>
        <taxon>Tracheophyta</taxon>
        <taxon>Spermatophyta</taxon>
        <taxon>Magnoliopsida</taxon>
        <taxon>eudicotyledons</taxon>
        <taxon>Gunneridae</taxon>
        <taxon>Pentapetalae</taxon>
        <taxon>rosids</taxon>
        <taxon>malvids</taxon>
        <taxon>Myrtales</taxon>
        <taxon>Lythraceae</taxon>
        <taxon>Trapa</taxon>
    </lineage>
</organism>
<dbReference type="Pfam" id="PF07651">
    <property type="entry name" value="ANTH"/>
    <property type="match status" value="1"/>
</dbReference>
<comment type="subcellular location">
    <subcellularLocation>
        <location evidence="1">Cytoplasmic vesicle</location>
        <location evidence="1">Clathrin-coated vesicle</location>
    </subcellularLocation>
    <subcellularLocation>
        <location evidence="2">Golgi apparatus</location>
    </subcellularLocation>
    <subcellularLocation>
        <location evidence="3">Membrane</location>
        <location evidence="3">Clathrin-coated pit</location>
    </subcellularLocation>
</comment>
<dbReference type="GO" id="GO:0005905">
    <property type="term" value="C:clathrin-coated pit"/>
    <property type="evidence" value="ECO:0007669"/>
    <property type="project" value="UniProtKB-SubCell"/>
</dbReference>
<dbReference type="SUPFAM" id="SSF48464">
    <property type="entry name" value="ENTH/VHS domain"/>
    <property type="match status" value="1"/>
</dbReference>
<dbReference type="GO" id="GO:0006900">
    <property type="term" value="P:vesicle budding from membrane"/>
    <property type="evidence" value="ECO:0007669"/>
    <property type="project" value="TreeGrafter"/>
</dbReference>
<reference evidence="11 12" key="1">
    <citation type="journal article" date="2023" name="Hortic Res">
        <title>Pangenome of water caltrop reveals structural variations and asymmetric subgenome divergence after allopolyploidization.</title>
        <authorList>
            <person name="Zhang X."/>
            <person name="Chen Y."/>
            <person name="Wang L."/>
            <person name="Yuan Y."/>
            <person name="Fang M."/>
            <person name="Shi L."/>
            <person name="Lu R."/>
            <person name="Comes H.P."/>
            <person name="Ma Y."/>
            <person name="Chen Y."/>
            <person name="Huang G."/>
            <person name="Zhou Y."/>
            <person name="Zheng Z."/>
            <person name="Qiu Y."/>
        </authorList>
    </citation>
    <scope>NUCLEOTIDE SEQUENCE [LARGE SCALE GENOMIC DNA]</scope>
    <source>
        <strain evidence="11">F231</strain>
    </source>
</reference>
<dbReference type="FunFam" id="1.20.58.150:FF:000005">
    <property type="entry name" value="putative clathrin assembly protein At2g25430"/>
    <property type="match status" value="1"/>
</dbReference>
<dbReference type="GO" id="GO:0000149">
    <property type="term" value="F:SNARE binding"/>
    <property type="evidence" value="ECO:0007669"/>
    <property type="project" value="TreeGrafter"/>
</dbReference>
<dbReference type="InterPro" id="IPR013809">
    <property type="entry name" value="ENTH"/>
</dbReference>
<evidence type="ECO:0000256" key="8">
    <source>
        <dbReference type="ARBA" id="ARBA00023329"/>
    </source>
</evidence>
<dbReference type="EMBL" id="JAXQNO010000002">
    <property type="protein sequence ID" value="KAK4801861.1"/>
    <property type="molecule type" value="Genomic_DNA"/>
</dbReference>
<feature type="region of interest" description="Disordered" evidence="9">
    <location>
        <begin position="336"/>
        <end position="384"/>
    </location>
</feature>
<dbReference type="InterPro" id="IPR048050">
    <property type="entry name" value="ANTH_N_plant"/>
</dbReference>
<evidence type="ECO:0000256" key="2">
    <source>
        <dbReference type="ARBA" id="ARBA00004555"/>
    </source>
</evidence>
<dbReference type="GO" id="GO:0030136">
    <property type="term" value="C:clathrin-coated vesicle"/>
    <property type="evidence" value="ECO:0007669"/>
    <property type="project" value="UniProtKB-SubCell"/>
</dbReference>
<accession>A0AAN7MWV2</accession>
<evidence type="ECO:0000256" key="4">
    <source>
        <dbReference type="ARBA" id="ARBA00022583"/>
    </source>
</evidence>
<evidence type="ECO:0000256" key="1">
    <source>
        <dbReference type="ARBA" id="ARBA00004132"/>
    </source>
</evidence>
<keyword evidence="12" id="KW-1185">Reference proteome</keyword>
<evidence type="ECO:0000256" key="7">
    <source>
        <dbReference type="ARBA" id="ARBA00023176"/>
    </source>
</evidence>
<gene>
    <name evidence="11" type="ORF">SAY86_000064</name>
</gene>
<dbReference type="PROSITE" id="PS50942">
    <property type="entry name" value="ENTH"/>
    <property type="match status" value="1"/>
</dbReference>
<keyword evidence="7" id="KW-0168">Coated pit</keyword>
<dbReference type="GO" id="GO:0048268">
    <property type="term" value="P:clathrin coat assembly"/>
    <property type="evidence" value="ECO:0007669"/>
    <property type="project" value="InterPro"/>
</dbReference>
<evidence type="ECO:0000259" key="10">
    <source>
        <dbReference type="PROSITE" id="PS50942"/>
    </source>
</evidence>
<evidence type="ECO:0000256" key="9">
    <source>
        <dbReference type="SAM" id="MobiDB-lite"/>
    </source>
</evidence>
<keyword evidence="5" id="KW-0333">Golgi apparatus</keyword>
<dbReference type="FunFam" id="1.25.40.90:FF:000019">
    <property type="entry name" value="Clathrin coat assembly protein"/>
    <property type="match status" value="1"/>
</dbReference>
<name>A0AAN7MWV2_TRANT</name>
<dbReference type="PANTHER" id="PTHR22951">
    <property type="entry name" value="CLATHRIN ASSEMBLY PROTEIN"/>
    <property type="match status" value="1"/>
</dbReference>
<protein>
    <recommendedName>
        <fullName evidence="10">ENTH domain-containing protein</fullName>
    </recommendedName>
</protein>
<sequence length="593" mass="66509">MAPSRLRRAIGAVKDRTSISLAMVGNSSSLSELDVAIVKATRHEEFPADEKYVQEILSLTCYSRAHISACISSLSRRLNKTRNWTVALKTLMLIQRLLAEGDPTYEQEIFFATRRGTRILNMSDFRDSSSRSNSWDCSAFVRTYALYLDERLEHMMQGRRGKRNKIGFDEEDDGKVEADEDQDKAATFKVTPMQGMKNERLFTKLQHLQQLMERFLACKPTGVARKNRVVFVALYPVVKESFLIYYEMTDIMAVLIDRFPELEVPDCVRTYQMFSRIGKQYEELDAFYNWCKSVGVARSSEYPEVEKITQKRLDMMNEFIRDHMAQNDGAVSVELRNEDVQESDEDPPPEPEPIEEDMNSIKALPPPEGFIEPSAEAEEERDLEEEIKENLQLAVVEVDLLNLGEDAATPQQHGDALTLALFDGMEPTTAASDGPNWEAFVDDTPDWEQALVQSGSKMSNQPAVSMGGGFDMLLLNGMYQQGAAASSMNYAGNGSASNVTLGSAGGPAMLALPAPPTAGPSDLLTNTDPFAPSVAVPQPPYVQMYDMETKQRHLMAEQQMWQQYAQNRMQGTLGFSNLPANPYNNMGGYPRNY</sequence>
<dbReference type="AlphaFoldDB" id="A0AAN7MWV2"/>
<feature type="compositionally biased region" description="Acidic residues" evidence="9">
    <location>
        <begin position="340"/>
        <end position="358"/>
    </location>
</feature>
<evidence type="ECO:0000256" key="5">
    <source>
        <dbReference type="ARBA" id="ARBA00023034"/>
    </source>
</evidence>
<dbReference type="PANTHER" id="PTHR22951:SF12">
    <property type="entry name" value="OS05G0426100 PROTEIN"/>
    <property type="match status" value="1"/>
</dbReference>
<comment type="caution">
    <text evidence="11">The sequence shown here is derived from an EMBL/GenBank/DDBJ whole genome shotgun (WGS) entry which is preliminary data.</text>
</comment>
<dbReference type="SUPFAM" id="SSF89009">
    <property type="entry name" value="GAT-like domain"/>
    <property type="match status" value="1"/>
</dbReference>
<dbReference type="GO" id="GO:0005545">
    <property type="term" value="F:1-phosphatidylinositol binding"/>
    <property type="evidence" value="ECO:0007669"/>
    <property type="project" value="InterPro"/>
</dbReference>
<dbReference type="InterPro" id="IPR045192">
    <property type="entry name" value="AP180-like"/>
</dbReference>
<evidence type="ECO:0000256" key="3">
    <source>
        <dbReference type="ARBA" id="ARBA00004600"/>
    </source>
</evidence>
<dbReference type="InterPro" id="IPR008942">
    <property type="entry name" value="ENTH_VHS"/>
</dbReference>
<keyword evidence="4" id="KW-0254">Endocytosis</keyword>
<dbReference type="InterPro" id="IPR014712">
    <property type="entry name" value="ANTH_dom_sf"/>
</dbReference>
<dbReference type="SMART" id="SM00273">
    <property type="entry name" value="ENTH"/>
    <property type="match status" value="1"/>
</dbReference>
<dbReference type="Proteomes" id="UP001346149">
    <property type="component" value="Unassembled WGS sequence"/>
</dbReference>
<dbReference type="InterPro" id="IPR011417">
    <property type="entry name" value="ANTH_dom"/>
</dbReference>
<dbReference type="Gene3D" id="1.25.40.90">
    <property type="match status" value="1"/>
</dbReference>
<keyword evidence="6" id="KW-0472">Membrane</keyword>
<keyword evidence="8" id="KW-0968">Cytoplasmic vesicle</keyword>